<dbReference type="Proteomes" id="UP000529417">
    <property type="component" value="Unassembled WGS sequence"/>
</dbReference>
<dbReference type="EMBL" id="JACBXS010000021">
    <property type="protein sequence ID" value="NYS25553.1"/>
    <property type="molecule type" value="Genomic_DNA"/>
</dbReference>
<feature type="signal peptide" evidence="1">
    <location>
        <begin position="1"/>
        <end position="34"/>
    </location>
</feature>
<keyword evidence="1" id="KW-0732">Signal</keyword>
<protein>
    <submittedName>
        <fullName evidence="3">CAP domain-containing protein</fullName>
    </submittedName>
</protein>
<dbReference type="AlphaFoldDB" id="A0A7Z0L0X3"/>
<gene>
    <name evidence="3" type="ORF">HUK65_11165</name>
</gene>
<evidence type="ECO:0000313" key="3">
    <source>
        <dbReference type="EMBL" id="NYS25553.1"/>
    </source>
</evidence>
<reference evidence="3 4" key="1">
    <citation type="journal article" date="2000" name="Arch. Microbiol.">
        <title>Rhodobaca bogoriensis gen. nov. and sp. nov., an alkaliphilic purple nonsulfur bacterium from African Rift Valley soda lakes.</title>
        <authorList>
            <person name="Milford A.D."/>
            <person name="Achenbach L.A."/>
            <person name="Jung D.O."/>
            <person name="Madigan M.T."/>
        </authorList>
    </citation>
    <scope>NUCLEOTIDE SEQUENCE [LARGE SCALE GENOMIC DNA]</scope>
    <source>
        <strain evidence="3 4">2376</strain>
    </source>
</reference>
<feature type="chain" id="PRO_5031081814" evidence="1">
    <location>
        <begin position="35"/>
        <end position="168"/>
    </location>
</feature>
<feature type="domain" description="SCP" evidence="2">
    <location>
        <begin position="48"/>
        <end position="162"/>
    </location>
</feature>
<accession>A0A7Z0L0X3</accession>
<dbReference type="CDD" id="cd05379">
    <property type="entry name" value="CAP_bacterial"/>
    <property type="match status" value="1"/>
</dbReference>
<dbReference type="PANTHER" id="PTHR31157:SF1">
    <property type="entry name" value="SCP DOMAIN-CONTAINING PROTEIN"/>
    <property type="match status" value="1"/>
</dbReference>
<dbReference type="Pfam" id="PF00188">
    <property type="entry name" value="CAP"/>
    <property type="match status" value="1"/>
</dbReference>
<dbReference type="Gene3D" id="3.40.33.10">
    <property type="entry name" value="CAP"/>
    <property type="match status" value="1"/>
</dbReference>
<name>A0A7Z0L0X3_9RHOB</name>
<evidence type="ECO:0000256" key="1">
    <source>
        <dbReference type="SAM" id="SignalP"/>
    </source>
</evidence>
<dbReference type="RefSeq" id="WP_179906353.1">
    <property type="nucleotide sequence ID" value="NZ_JACBXS010000021.1"/>
</dbReference>
<comment type="caution">
    <text evidence="3">The sequence shown here is derived from an EMBL/GenBank/DDBJ whole genome shotgun (WGS) entry which is preliminary data.</text>
</comment>
<proteinExistence type="predicted"/>
<dbReference type="InterPro" id="IPR035940">
    <property type="entry name" value="CAP_sf"/>
</dbReference>
<organism evidence="3 4">
    <name type="scientific">Rhabdonatronobacter sediminivivens</name>
    <dbReference type="NCBI Taxonomy" id="2743469"/>
    <lineage>
        <taxon>Bacteria</taxon>
        <taxon>Pseudomonadati</taxon>
        <taxon>Pseudomonadota</taxon>
        <taxon>Alphaproteobacteria</taxon>
        <taxon>Rhodobacterales</taxon>
        <taxon>Paracoccaceae</taxon>
        <taxon>Rhabdonatronobacter</taxon>
    </lineage>
</organism>
<sequence length="168" mass="17953">MPFFLSAGHGLRRMGLAAVTSAMLVALSPSSAQACAEVSPREAARMTDLINADRRTRGLAPVRHEPNLARVAQGHACDMARNGFFGHTGSGNVPFAQRVRAAGLRGCILSENLAMGVRSSQQAHRVWMQSAGHRQNILRPDTTHVGLGIATPRNGRGMRWVTVFAAGC</sequence>
<dbReference type="SUPFAM" id="SSF55797">
    <property type="entry name" value="PR-1-like"/>
    <property type="match status" value="1"/>
</dbReference>
<dbReference type="InterPro" id="IPR014044">
    <property type="entry name" value="CAP_dom"/>
</dbReference>
<evidence type="ECO:0000259" key="2">
    <source>
        <dbReference type="Pfam" id="PF00188"/>
    </source>
</evidence>
<dbReference type="PANTHER" id="PTHR31157">
    <property type="entry name" value="SCP DOMAIN-CONTAINING PROTEIN"/>
    <property type="match status" value="1"/>
</dbReference>
<keyword evidence="4" id="KW-1185">Reference proteome</keyword>
<evidence type="ECO:0000313" key="4">
    <source>
        <dbReference type="Proteomes" id="UP000529417"/>
    </source>
</evidence>